<protein>
    <submittedName>
        <fullName evidence="1">Uncharacterized protein</fullName>
    </submittedName>
</protein>
<dbReference type="Proteomes" id="UP000249056">
    <property type="component" value="Unassembled WGS sequence"/>
</dbReference>
<proteinExistence type="predicted"/>
<evidence type="ECO:0000313" key="2">
    <source>
        <dbReference type="Proteomes" id="UP000249056"/>
    </source>
</evidence>
<dbReference type="EMBL" id="QKRW01000004">
    <property type="protein sequence ID" value="RAL67281.1"/>
    <property type="molecule type" value="Genomic_DNA"/>
</dbReference>
<comment type="caution">
    <text evidence="1">The sequence shown here is derived from an EMBL/GenBank/DDBJ whole genome shotgun (WGS) entry which is preliminary data.</text>
</comment>
<sequence>MPFQQHEFPSFAITGPLPILCAAFSSLPPELQASGEAALQRLFGHIRLCPTPEGRILWLNSLYASGFAAPVDFDAY</sequence>
<organism evidence="1 2">
    <name type="scientific">Monilinia fructigena</name>
    <dbReference type="NCBI Taxonomy" id="38457"/>
    <lineage>
        <taxon>Eukaryota</taxon>
        <taxon>Fungi</taxon>
        <taxon>Dikarya</taxon>
        <taxon>Ascomycota</taxon>
        <taxon>Pezizomycotina</taxon>
        <taxon>Leotiomycetes</taxon>
        <taxon>Helotiales</taxon>
        <taxon>Sclerotiniaceae</taxon>
        <taxon>Monilinia</taxon>
    </lineage>
</organism>
<name>A0A395J4K6_9HELO</name>
<dbReference type="OrthoDB" id="10508026at2759"/>
<keyword evidence="2" id="KW-1185">Reference proteome</keyword>
<reference evidence="1 2" key="1">
    <citation type="submission" date="2018-06" db="EMBL/GenBank/DDBJ databases">
        <title>Genome Sequence of the Brown Rot Fungal Pathogen Monilinia fructigena.</title>
        <authorList>
            <person name="Landi L."/>
            <person name="De Miccolis Angelini R.M."/>
            <person name="Pollastro S."/>
            <person name="Abate D."/>
            <person name="Faretra F."/>
            <person name="Romanazzi G."/>
        </authorList>
    </citation>
    <scope>NUCLEOTIDE SEQUENCE [LARGE SCALE GENOMIC DNA]</scope>
    <source>
        <strain evidence="1 2">Mfrg269</strain>
    </source>
</reference>
<dbReference type="AlphaFoldDB" id="A0A395J4K6"/>
<evidence type="ECO:0000313" key="1">
    <source>
        <dbReference type="EMBL" id="RAL67281.1"/>
    </source>
</evidence>
<gene>
    <name evidence="1" type="ORF">DID88_008045</name>
</gene>
<accession>A0A395J4K6</accession>